<accession>A0A167M8C8</accession>
<dbReference type="OrthoDB" id="202470at2759"/>
<evidence type="ECO:0000313" key="2">
    <source>
        <dbReference type="EMBL" id="OAA54061.1"/>
    </source>
</evidence>
<organism evidence="2 3">
    <name type="scientific">Cordyceps fumosorosea (strain ARSEF 2679)</name>
    <name type="common">Isaria fumosorosea</name>
    <dbReference type="NCBI Taxonomy" id="1081104"/>
    <lineage>
        <taxon>Eukaryota</taxon>
        <taxon>Fungi</taxon>
        <taxon>Dikarya</taxon>
        <taxon>Ascomycota</taxon>
        <taxon>Pezizomycotina</taxon>
        <taxon>Sordariomycetes</taxon>
        <taxon>Hypocreomycetidae</taxon>
        <taxon>Hypocreales</taxon>
        <taxon>Cordycipitaceae</taxon>
        <taxon>Cordyceps</taxon>
    </lineage>
</organism>
<dbReference type="Pfam" id="PF13527">
    <property type="entry name" value="Acetyltransf_9"/>
    <property type="match status" value="1"/>
</dbReference>
<name>A0A167M8C8_CORFA</name>
<dbReference type="CDD" id="cd04301">
    <property type="entry name" value="NAT_SF"/>
    <property type="match status" value="1"/>
</dbReference>
<dbReference type="GO" id="GO:0016747">
    <property type="term" value="F:acyltransferase activity, transferring groups other than amino-acyl groups"/>
    <property type="evidence" value="ECO:0007669"/>
    <property type="project" value="InterPro"/>
</dbReference>
<sequence>MTIYIRPETPADYSAIHALTSDAFPNSTANEPGIVADLRAASALTLSLVAVDSAAAETIIGHIAFSPVVITPPPSSNKKWFGLAPISVAPQRQGHGVGRQLIEEGLAKLKSMEGVQGCVLLGDPKFYNRFGFMAGQGLGLAGVPPEYFMSCVLDGSECPTGEVKFHPAFDQSLTDADTKH</sequence>
<evidence type="ECO:0000313" key="3">
    <source>
        <dbReference type="Proteomes" id="UP000076744"/>
    </source>
</evidence>
<dbReference type="PANTHER" id="PTHR43617">
    <property type="entry name" value="L-AMINO ACID N-ACETYLTRANSFERASE"/>
    <property type="match status" value="1"/>
</dbReference>
<dbReference type="Proteomes" id="UP000076744">
    <property type="component" value="Unassembled WGS sequence"/>
</dbReference>
<evidence type="ECO:0000259" key="1">
    <source>
        <dbReference type="PROSITE" id="PS51186"/>
    </source>
</evidence>
<comment type="caution">
    <text evidence="2">The sequence shown here is derived from an EMBL/GenBank/DDBJ whole genome shotgun (WGS) entry which is preliminary data.</text>
</comment>
<dbReference type="PANTHER" id="PTHR43617:SF2">
    <property type="entry name" value="UPF0039 PROTEIN SLL0451"/>
    <property type="match status" value="1"/>
</dbReference>
<dbReference type="AlphaFoldDB" id="A0A167M8C8"/>
<keyword evidence="2" id="KW-0808">Transferase</keyword>
<dbReference type="GeneID" id="30024833"/>
<dbReference type="InterPro" id="IPR000182">
    <property type="entry name" value="GNAT_dom"/>
</dbReference>
<feature type="domain" description="N-acetyltransferase" evidence="1">
    <location>
        <begin position="3"/>
        <end position="154"/>
    </location>
</feature>
<dbReference type="SUPFAM" id="SSF55729">
    <property type="entry name" value="Acyl-CoA N-acyltransferases (Nat)"/>
    <property type="match status" value="1"/>
</dbReference>
<dbReference type="Gene3D" id="3.40.630.30">
    <property type="match status" value="1"/>
</dbReference>
<gene>
    <name evidence="2" type="ORF">ISF_08541</name>
</gene>
<proteinExistence type="predicted"/>
<reference evidence="2 3" key="1">
    <citation type="journal article" date="2016" name="Genome Biol. Evol.">
        <title>Divergent and convergent evolution of fungal pathogenicity.</title>
        <authorList>
            <person name="Shang Y."/>
            <person name="Xiao G."/>
            <person name="Zheng P."/>
            <person name="Cen K."/>
            <person name="Zhan S."/>
            <person name="Wang C."/>
        </authorList>
    </citation>
    <scope>NUCLEOTIDE SEQUENCE [LARGE SCALE GENOMIC DNA]</scope>
    <source>
        <strain evidence="2 3">ARSEF 2679</strain>
    </source>
</reference>
<protein>
    <submittedName>
        <fullName evidence="2">GCN5-related N-acetyltransferase</fullName>
    </submittedName>
</protein>
<dbReference type="InterPro" id="IPR050276">
    <property type="entry name" value="MshD_Acetyltransferase"/>
</dbReference>
<dbReference type="RefSeq" id="XP_018700744.1">
    <property type="nucleotide sequence ID" value="XM_018852144.1"/>
</dbReference>
<keyword evidence="3" id="KW-1185">Reference proteome</keyword>
<dbReference type="InterPro" id="IPR016181">
    <property type="entry name" value="Acyl_CoA_acyltransferase"/>
</dbReference>
<dbReference type="PROSITE" id="PS51186">
    <property type="entry name" value="GNAT"/>
    <property type="match status" value="1"/>
</dbReference>
<dbReference type="EMBL" id="AZHB01000031">
    <property type="protein sequence ID" value="OAA54061.1"/>
    <property type="molecule type" value="Genomic_DNA"/>
</dbReference>